<dbReference type="CDD" id="cd12167">
    <property type="entry name" value="2-Hacid_dh_8"/>
    <property type="match status" value="1"/>
</dbReference>
<dbReference type="PANTHER" id="PTHR10996:SF178">
    <property type="entry name" value="2-HYDROXYACID DEHYDROGENASE YGL185C-RELATED"/>
    <property type="match status" value="1"/>
</dbReference>
<reference evidence="9" key="1">
    <citation type="journal article" date="2019" name="Int. J. Syst. Evol. Microbiol.">
        <title>The Global Catalogue of Microorganisms (GCM) 10K type strain sequencing project: providing services to taxonomists for standard genome sequencing and annotation.</title>
        <authorList>
            <consortium name="The Broad Institute Genomics Platform"/>
            <consortium name="The Broad Institute Genome Sequencing Center for Infectious Disease"/>
            <person name="Wu L."/>
            <person name="Ma J."/>
        </authorList>
    </citation>
    <scope>NUCLEOTIDE SEQUENCE [LARGE SCALE GENOMIC DNA]</scope>
    <source>
        <strain evidence="9">KLKA75</strain>
    </source>
</reference>
<keyword evidence="2 4" id="KW-0560">Oxidoreductase</keyword>
<dbReference type="InterPro" id="IPR006139">
    <property type="entry name" value="D-isomer_2_OHA_DH_cat_dom"/>
</dbReference>
<evidence type="ECO:0000256" key="4">
    <source>
        <dbReference type="RuleBase" id="RU003719"/>
    </source>
</evidence>
<evidence type="ECO:0000256" key="2">
    <source>
        <dbReference type="ARBA" id="ARBA00023002"/>
    </source>
</evidence>
<accession>A0ABV9TX40</accession>
<dbReference type="SUPFAM" id="SSF52283">
    <property type="entry name" value="Formate/glycerate dehydrogenase catalytic domain-like"/>
    <property type="match status" value="1"/>
</dbReference>
<proteinExistence type="inferred from homology"/>
<protein>
    <submittedName>
        <fullName evidence="8">Hydroxyacid dehydrogenase</fullName>
    </submittedName>
</protein>
<feature type="domain" description="D-isomer specific 2-hydroxyacid dehydrogenase NAD-binding" evidence="7">
    <location>
        <begin position="174"/>
        <end position="337"/>
    </location>
</feature>
<evidence type="ECO:0000259" key="6">
    <source>
        <dbReference type="Pfam" id="PF00389"/>
    </source>
</evidence>
<dbReference type="SUPFAM" id="SSF51735">
    <property type="entry name" value="NAD(P)-binding Rossmann-fold domains"/>
    <property type="match status" value="1"/>
</dbReference>
<evidence type="ECO:0000313" key="8">
    <source>
        <dbReference type="EMBL" id="MFC4908134.1"/>
    </source>
</evidence>
<evidence type="ECO:0000313" key="9">
    <source>
        <dbReference type="Proteomes" id="UP001595872"/>
    </source>
</evidence>
<dbReference type="Pfam" id="PF02826">
    <property type="entry name" value="2-Hacid_dh_C"/>
    <property type="match status" value="1"/>
</dbReference>
<dbReference type="PANTHER" id="PTHR10996">
    <property type="entry name" value="2-HYDROXYACID DEHYDROGENASE-RELATED"/>
    <property type="match status" value="1"/>
</dbReference>
<keyword evidence="3" id="KW-0520">NAD</keyword>
<evidence type="ECO:0000256" key="5">
    <source>
        <dbReference type="SAM" id="MobiDB-lite"/>
    </source>
</evidence>
<evidence type="ECO:0000259" key="7">
    <source>
        <dbReference type="Pfam" id="PF02826"/>
    </source>
</evidence>
<dbReference type="Gene3D" id="3.40.50.720">
    <property type="entry name" value="NAD(P)-binding Rossmann-like Domain"/>
    <property type="match status" value="2"/>
</dbReference>
<comment type="caution">
    <text evidence="8">The sequence shown here is derived from an EMBL/GenBank/DDBJ whole genome shotgun (WGS) entry which is preliminary data.</text>
</comment>
<dbReference type="Proteomes" id="UP001595872">
    <property type="component" value="Unassembled WGS sequence"/>
</dbReference>
<feature type="region of interest" description="Disordered" evidence="5">
    <location>
        <begin position="1"/>
        <end position="31"/>
    </location>
</feature>
<name>A0ABV9TX40_9ACTN</name>
<dbReference type="EMBL" id="JBHSIT010000003">
    <property type="protein sequence ID" value="MFC4908134.1"/>
    <property type="molecule type" value="Genomic_DNA"/>
</dbReference>
<dbReference type="Pfam" id="PF00389">
    <property type="entry name" value="2-Hacid_dh"/>
    <property type="match status" value="1"/>
</dbReference>
<feature type="compositionally biased region" description="Basic and acidic residues" evidence="5">
    <location>
        <begin position="1"/>
        <end position="22"/>
    </location>
</feature>
<keyword evidence="9" id="KW-1185">Reference proteome</keyword>
<sequence length="377" mass="40883">MTGEAKADRAVSERSDMDRSGHEALSVECSEGDPLTEGERVEFVRPRVVLAMAPNVWPQVFDASVRERLARVAEVDLGRVVADFEDPAHADALAAAEVLLTCWGCPPLTAEVLERMPGLRAVVHAAGTVKHHVTEACWERGISVSSAAAANALPVAEFTLAAILFAGKRVLPIAARYRRERSRPEWVEPDANWGNYGLTVGIIGASLIGRRVIELLRPFDVEVLVFDPYLGEDEARKLGVRRAELSELAAASDVVTVHAPQIPETHHMIDRHVLRLMRDGATLINTARGSLVDTDALTDELVAGRLHAVLDVTEPEVLPASSPLYDLPNVLLTPHIAGSLGNELTRMAGSALDELERFARGMPFDHPVRAEALARSA</sequence>
<dbReference type="InterPro" id="IPR006140">
    <property type="entry name" value="D-isomer_DH_NAD-bd"/>
</dbReference>
<evidence type="ECO:0000256" key="1">
    <source>
        <dbReference type="ARBA" id="ARBA00005854"/>
    </source>
</evidence>
<evidence type="ECO:0000256" key="3">
    <source>
        <dbReference type="ARBA" id="ARBA00023027"/>
    </source>
</evidence>
<comment type="similarity">
    <text evidence="1 4">Belongs to the D-isomer specific 2-hydroxyacid dehydrogenase family.</text>
</comment>
<feature type="domain" description="D-isomer specific 2-hydroxyacid dehydrogenase catalytic" evidence="6">
    <location>
        <begin position="89"/>
        <end position="368"/>
    </location>
</feature>
<dbReference type="InterPro" id="IPR050223">
    <property type="entry name" value="D-isomer_2-hydroxyacid_DH"/>
</dbReference>
<organism evidence="8 9">
    <name type="scientific">Actinomadura gamaensis</name>
    <dbReference type="NCBI Taxonomy" id="1763541"/>
    <lineage>
        <taxon>Bacteria</taxon>
        <taxon>Bacillati</taxon>
        <taxon>Actinomycetota</taxon>
        <taxon>Actinomycetes</taxon>
        <taxon>Streptosporangiales</taxon>
        <taxon>Thermomonosporaceae</taxon>
        <taxon>Actinomadura</taxon>
    </lineage>
</organism>
<dbReference type="InterPro" id="IPR036291">
    <property type="entry name" value="NAD(P)-bd_dom_sf"/>
</dbReference>
<gene>
    <name evidence="8" type="ORF">ACFPCY_12440</name>
</gene>